<dbReference type="RefSeq" id="WP_349140908.1">
    <property type="nucleotide sequence ID" value="NZ_JBBMFT010000008.1"/>
</dbReference>
<comment type="caution">
    <text evidence="3">The sequence shown here is derived from an EMBL/GenBank/DDBJ whole genome shotgun (WGS) entry which is preliminary data.</text>
</comment>
<keyword evidence="1" id="KW-0812">Transmembrane</keyword>
<feature type="transmembrane region" description="Helical" evidence="1">
    <location>
        <begin position="46"/>
        <end position="67"/>
    </location>
</feature>
<dbReference type="Pfam" id="PF11738">
    <property type="entry name" value="DUF3298"/>
    <property type="match status" value="1"/>
</dbReference>
<dbReference type="Proteomes" id="UP001440599">
    <property type="component" value="Unassembled WGS sequence"/>
</dbReference>
<evidence type="ECO:0000259" key="2">
    <source>
        <dbReference type="Pfam" id="PF11738"/>
    </source>
</evidence>
<name>A0ABV1ERB1_9FIRM</name>
<keyword evidence="1" id="KW-0472">Membrane</keyword>
<proteinExistence type="predicted"/>
<dbReference type="Gene3D" id="3.30.565.40">
    <property type="entry name" value="Fervidobacterium nodosum Rt17-B1 like"/>
    <property type="match status" value="1"/>
</dbReference>
<dbReference type="InterPro" id="IPR037126">
    <property type="entry name" value="PdaC/RsiV-like_sf"/>
</dbReference>
<evidence type="ECO:0000256" key="1">
    <source>
        <dbReference type="SAM" id="Phobius"/>
    </source>
</evidence>
<dbReference type="Gene3D" id="3.90.640.20">
    <property type="entry name" value="Heat-shock cognate protein, ATPase"/>
    <property type="match status" value="1"/>
</dbReference>
<protein>
    <submittedName>
        <fullName evidence="3">DUF3298 domain-containing protein</fullName>
    </submittedName>
</protein>
<gene>
    <name evidence="3" type="ORF">WMO45_11440</name>
</gene>
<sequence length="286" mass="32216">MHDPWQDARERYENTPLPDDLEFAVASAIRTGQRARTRRRAARRSLGAALAGCACFVLLINASPTFAQAVYAVPVLGDLARVFTATEYTVEDRDHLIDVRLPALELPGDTDLDQCINTEIQTRIDQVLQEAEERAKETKQAFVETGGDPDEFMPIIIDVDYEIKCQNDQYLSFVITKTETLASAYTEVYTYNIDLKAGRELSLADLLGPDYKSIINETVRQEIELRSQNPNNVYFSPDAGGFQSIDDDQRFYLNEAGNPVVVFEKYEIAPGYMGEQEFEIPIPSPQ</sequence>
<keyword evidence="1" id="KW-1133">Transmembrane helix</keyword>
<dbReference type="EMBL" id="JBBMFT010000008">
    <property type="protein sequence ID" value="MEQ2457138.1"/>
    <property type="molecule type" value="Genomic_DNA"/>
</dbReference>
<evidence type="ECO:0000313" key="3">
    <source>
        <dbReference type="EMBL" id="MEQ2457138.1"/>
    </source>
</evidence>
<feature type="domain" description="DUF3298" evidence="2">
    <location>
        <begin position="205"/>
        <end position="282"/>
    </location>
</feature>
<reference evidence="3 4" key="1">
    <citation type="submission" date="2024-03" db="EMBL/GenBank/DDBJ databases">
        <title>Human intestinal bacterial collection.</title>
        <authorList>
            <person name="Pauvert C."/>
            <person name="Hitch T.C.A."/>
            <person name="Clavel T."/>
        </authorList>
    </citation>
    <scope>NUCLEOTIDE SEQUENCE [LARGE SCALE GENOMIC DNA]</scope>
    <source>
        <strain evidence="3 4">CLA-AP-H34</strain>
    </source>
</reference>
<organism evidence="3 4">
    <name type="scientific">Flavonifractor hominis</name>
    <dbReference type="NCBI Taxonomy" id="3133178"/>
    <lineage>
        <taxon>Bacteria</taxon>
        <taxon>Bacillati</taxon>
        <taxon>Bacillota</taxon>
        <taxon>Clostridia</taxon>
        <taxon>Eubacteriales</taxon>
        <taxon>Oscillospiraceae</taxon>
        <taxon>Flavonifractor</taxon>
    </lineage>
</organism>
<evidence type="ECO:0000313" key="4">
    <source>
        <dbReference type="Proteomes" id="UP001440599"/>
    </source>
</evidence>
<dbReference type="InterPro" id="IPR021729">
    <property type="entry name" value="DUF3298"/>
</dbReference>
<keyword evidence="4" id="KW-1185">Reference proteome</keyword>
<accession>A0ABV1ERB1</accession>